<dbReference type="EMBL" id="MLKD01000019">
    <property type="protein sequence ID" value="OQE17990.1"/>
    <property type="molecule type" value="Genomic_DNA"/>
</dbReference>
<gene>
    <name evidence="4" type="ORF">PENSTE_c019G06770</name>
</gene>
<dbReference type="InterPro" id="IPR056402">
    <property type="entry name" value="DA_N"/>
</dbReference>
<evidence type="ECO:0000259" key="2">
    <source>
        <dbReference type="Pfam" id="PF24137"/>
    </source>
</evidence>
<keyword evidence="1" id="KW-0732">Signal</keyword>
<feature type="domain" description="AsqO/PenF-like C-terminal" evidence="3">
    <location>
        <begin position="255"/>
        <end position="398"/>
    </location>
</feature>
<dbReference type="STRING" id="303698.A0A1V6SW22"/>
<reference evidence="5" key="1">
    <citation type="journal article" date="2017" name="Nat. Microbiol.">
        <title>Global analysis of biosynthetic gene clusters reveals vast potential of secondary metabolite production in Penicillium species.</title>
        <authorList>
            <person name="Nielsen J.C."/>
            <person name="Grijseels S."/>
            <person name="Prigent S."/>
            <person name="Ji B."/>
            <person name="Dainat J."/>
            <person name="Nielsen K.F."/>
            <person name="Frisvad J.C."/>
            <person name="Workman M."/>
            <person name="Nielsen J."/>
        </authorList>
    </citation>
    <scope>NUCLEOTIDE SEQUENCE [LARGE SCALE GENOMIC DNA]</scope>
    <source>
        <strain evidence="5">IBT 24891</strain>
    </source>
</reference>
<evidence type="ECO:0000313" key="5">
    <source>
        <dbReference type="Proteomes" id="UP000191285"/>
    </source>
</evidence>
<evidence type="ECO:0000313" key="4">
    <source>
        <dbReference type="EMBL" id="OQE17990.1"/>
    </source>
</evidence>
<feature type="domain" description="Diels-Alderase N-terminal" evidence="2">
    <location>
        <begin position="68"/>
        <end position="248"/>
    </location>
</feature>
<accession>A0A1V6SW22</accession>
<name>A0A1V6SW22_9EURO</name>
<evidence type="ECO:0000259" key="3">
    <source>
        <dbReference type="Pfam" id="PF25581"/>
    </source>
</evidence>
<dbReference type="Proteomes" id="UP000191285">
    <property type="component" value="Unassembled WGS sequence"/>
</dbReference>
<feature type="signal peptide" evidence="1">
    <location>
        <begin position="1"/>
        <end position="23"/>
    </location>
</feature>
<sequence length="405" mass="44797">MYSLSWNLIRSIAYFAFVSATLSTPSSNWTYRIPSKVQNGTAHARFEIDTSGGNLSLSSRQTLDAPHLNRINANSFDWWYFDAVDEDNPHTSLVVTFFTSSATAFPFLDPDEDSVLIAFVWASFANGSSWAGYLPSSLATVDIGGKGKQASLGIWEDTGFRWNALKEDLSAYEVVLNVPELEVKGRLGLVARSPPHLPCGVQENITSLQIAPHIGWVSLVPDALGSVDITIQDTHLKFQGAAYHDKNWSDRNFTESVRTWYWGHGRLGSYSIVWFSYLAINDPTNTTYVSSYVARDGDILVSECDASLLTVRPTGPPNTTGGRYPAFVGDLPDGFKLDFVLPENTRMRVNVSTRAKVAGDGEYYMRWTGNMTGEVVKINPSPVVQESSLTGVAVFEQFHMQEQDS</sequence>
<evidence type="ECO:0000256" key="1">
    <source>
        <dbReference type="SAM" id="SignalP"/>
    </source>
</evidence>
<dbReference type="AlphaFoldDB" id="A0A1V6SW22"/>
<proteinExistence type="predicted"/>
<comment type="caution">
    <text evidence="4">The sequence shown here is derived from an EMBL/GenBank/DDBJ whole genome shotgun (WGS) entry which is preliminary data.</text>
</comment>
<organism evidence="4 5">
    <name type="scientific">Penicillium steckii</name>
    <dbReference type="NCBI Taxonomy" id="303698"/>
    <lineage>
        <taxon>Eukaryota</taxon>
        <taxon>Fungi</taxon>
        <taxon>Dikarya</taxon>
        <taxon>Ascomycota</taxon>
        <taxon>Pezizomycotina</taxon>
        <taxon>Eurotiomycetes</taxon>
        <taxon>Eurotiomycetidae</taxon>
        <taxon>Eurotiales</taxon>
        <taxon>Aspergillaceae</taxon>
        <taxon>Penicillium</taxon>
    </lineage>
</organism>
<dbReference type="InterPro" id="IPR057722">
    <property type="entry name" value="AsqO/PenF-like_C"/>
</dbReference>
<dbReference type="Pfam" id="PF25581">
    <property type="entry name" value="AsqO_C"/>
    <property type="match status" value="1"/>
</dbReference>
<dbReference type="OrthoDB" id="5344254at2759"/>
<dbReference type="SUPFAM" id="SSF159245">
    <property type="entry name" value="AttH-like"/>
    <property type="match status" value="1"/>
</dbReference>
<feature type="chain" id="PRO_5012415632" description="AttH domain-containing protein" evidence="1">
    <location>
        <begin position="24"/>
        <end position="405"/>
    </location>
</feature>
<protein>
    <recommendedName>
        <fullName evidence="6">AttH domain-containing protein</fullName>
    </recommendedName>
</protein>
<dbReference type="Pfam" id="PF24137">
    <property type="entry name" value="DA_N"/>
    <property type="match status" value="1"/>
</dbReference>
<keyword evidence="5" id="KW-1185">Reference proteome</keyword>
<evidence type="ECO:0008006" key="6">
    <source>
        <dbReference type="Google" id="ProtNLM"/>
    </source>
</evidence>